<dbReference type="SUPFAM" id="SSF51735">
    <property type="entry name" value="NAD(P)-binding Rossmann-fold domains"/>
    <property type="match status" value="1"/>
</dbReference>
<dbReference type="InterPro" id="IPR036291">
    <property type="entry name" value="NAD(P)-bd_dom_sf"/>
</dbReference>
<dbReference type="PRINTS" id="PR00081">
    <property type="entry name" value="GDHRDH"/>
</dbReference>
<dbReference type="InterPro" id="IPR020904">
    <property type="entry name" value="Sc_DH/Rdtase_CS"/>
</dbReference>
<dbReference type="EMBL" id="CP032702">
    <property type="protein sequence ID" value="QDY42758.1"/>
    <property type="molecule type" value="Genomic_DNA"/>
</dbReference>
<dbReference type="AlphaFoldDB" id="A0A518XEU9"/>
<proteinExistence type="predicted"/>
<dbReference type="PANTHER" id="PTHR45458:SF1">
    <property type="entry name" value="SHORT CHAIN DEHYDROGENASE"/>
    <property type="match status" value="1"/>
</dbReference>
<dbReference type="Gene3D" id="3.40.50.720">
    <property type="entry name" value="NAD(P)-binding Rossmann-like Domain"/>
    <property type="match status" value="1"/>
</dbReference>
<dbReference type="InterPro" id="IPR002347">
    <property type="entry name" value="SDR_fam"/>
</dbReference>
<accession>A0A518XEU9</accession>
<dbReference type="PANTHER" id="PTHR45458">
    <property type="entry name" value="SHORT-CHAIN DEHYDROGENASE/REDUCTASE SDR"/>
    <property type="match status" value="1"/>
</dbReference>
<sequence length="225" mass="24579">MNPHQRALIIGASQGIGLAVVQQLLQQGWEVCATWRSTRAAVQHERLRWLPLDITDAEQRKQLLQQLNGEHFDAVLINAGMLGPREQVLRDADEAVLSQLFLTNAVAPVRTAERLLPLLRDERSVMALTTSQLASLTENPQATLPFYAASKAALNMLSRALAGQMAAQGTTLLSLHPGWVKTAMGGEGADITAEQSASGLVTQLQRFRGQGGHHFIDYRGQTLAW</sequence>
<dbReference type="InterPro" id="IPR052184">
    <property type="entry name" value="SDR_enzymes"/>
</dbReference>
<dbReference type="Pfam" id="PF00106">
    <property type="entry name" value="adh_short"/>
    <property type="match status" value="1"/>
</dbReference>
<dbReference type="RefSeq" id="WP_145889269.1">
    <property type="nucleotide sequence ID" value="NZ_CP032702.1"/>
</dbReference>
<organism evidence="1 2">
    <name type="scientific">Candidatus Pantoea soli</name>
    <dbReference type="NCBI Taxonomy" id="3098669"/>
    <lineage>
        <taxon>Bacteria</taxon>
        <taxon>Pseudomonadati</taxon>
        <taxon>Pseudomonadota</taxon>
        <taxon>Gammaproteobacteria</taxon>
        <taxon>Enterobacterales</taxon>
        <taxon>Erwiniaceae</taxon>
        <taxon>Pantoea</taxon>
    </lineage>
</organism>
<dbReference type="KEGG" id="pdis:D8B20_13050"/>
<dbReference type="OrthoDB" id="5786478at2"/>
<evidence type="ECO:0000313" key="1">
    <source>
        <dbReference type="EMBL" id="QDY42758.1"/>
    </source>
</evidence>
<name>A0A518XEU9_9GAMM</name>
<evidence type="ECO:0000313" key="2">
    <source>
        <dbReference type="Proteomes" id="UP000319411"/>
    </source>
</evidence>
<gene>
    <name evidence="1" type="ORF">D8B20_13050</name>
</gene>
<protein>
    <submittedName>
        <fullName evidence="1">SDR family oxidoreductase</fullName>
    </submittedName>
</protein>
<dbReference type="NCBIfam" id="NF006035">
    <property type="entry name" value="PRK08177.1"/>
    <property type="match status" value="1"/>
</dbReference>
<dbReference type="PROSITE" id="PS00061">
    <property type="entry name" value="ADH_SHORT"/>
    <property type="match status" value="1"/>
</dbReference>
<keyword evidence="2" id="KW-1185">Reference proteome</keyword>
<dbReference type="Proteomes" id="UP000319411">
    <property type="component" value="Chromosome"/>
</dbReference>
<reference evidence="1 2" key="1">
    <citation type="submission" date="2018-10" db="EMBL/GenBank/DDBJ databases">
        <title>Genome Sequencing of Pantoea dispersa DSM 32899.</title>
        <authorList>
            <person name="Nawrath M."/>
            <person name="Ottenheim C."/>
            <person name="Wilm A."/>
            <person name="Zimmermann W."/>
            <person name="Wu J.C."/>
        </authorList>
    </citation>
    <scope>NUCLEOTIDE SEQUENCE [LARGE SCALE GENOMIC DNA]</scope>
    <source>
        <strain evidence="1 2">DSM 32899</strain>
    </source>
</reference>
<dbReference type="GO" id="GO:0016616">
    <property type="term" value="F:oxidoreductase activity, acting on the CH-OH group of donors, NAD or NADP as acceptor"/>
    <property type="evidence" value="ECO:0007669"/>
    <property type="project" value="TreeGrafter"/>
</dbReference>